<sequence length="671" mass="76713">MTKENQNVIDWWMNPILDEESNRATIENYYGFVEKAYGNTSDRYHPITSYNSPYSTFGIILLYSLIRSERVRNLLVTLIGRFLFHADIFNPKATLSTEDALLDHLLTGAPDIPSSTILKIDKILKKAHEKSPNKKLSASKNRPRAVEVTLQHEKAMTHLMTKKEGRWRALTELAVVPYGNVALQPAQCETVLALLEEAGTDNRLFIALHVLSKHTLSDDFLLNNPTFVDGLTSVLRGHARGTDNVELVMAVFSELARLQRRERSLEGDVVECVRGLGSALADKRSVLFRHHGHVLMSSGEALQTTLDMVRECTQLVQNKQLSDPLPLVPVVAQFVSSESTDLISAVLDFLAALDTATQDTPAPFHALSQPIAVLDETHKPTLRLPLADFLFQQWIISLELLTQQNPYTRKQDSFYPIFTQVFKLTGQHTRSLLLQAVLEKLDKHLRVLADEKSGTQMVTKTRFFESGGEQTEWERRVIDSAIDREQLDPSIASLIQRETLINQKSEADLLNLLELLFSFYATLNRLTVYFPDAAFPADYYTWNRRFRSPLATIRTAVLAAIQHENTTPEIVYLLSDYFSFIYMLTDSECIPQYDTSERTLVHNLQSVNPKHKILLKALREEGYDDRREAFLLKDPHSYSAYDRDEMNVGFDQSQQYHYYDMQFEGLYDDYY</sequence>
<accession>A0ABQ9XVL2</accession>
<protein>
    <submittedName>
        <fullName evidence="1">Uncharacterized protein</fullName>
    </submittedName>
</protein>
<evidence type="ECO:0000313" key="1">
    <source>
        <dbReference type="EMBL" id="KAK2955522.1"/>
    </source>
</evidence>
<comment type="caution">
    <text evidence="1">The sequence shown here is derived from an EMBL/GenBank/DDBJ whole genome shotgun (WGS) entry which is preliminary data.</text>
</comment>
<dbReference type="EMBL" id="JARBJD010000066">
    <property type="protein sequence ID" value="KAK2955522.1"/>
    <property type="molecule type" value="Genomic_DNA"/>
</dbReference>
<dbReference type="Proteomes" id="UP001281761">
    <property type="component" value="Unassembled WGS sequence"/>
</dbReference>
<proteinExistence type="predicted"/>
<reference evidence="1 2" key="1">
    <citation type="journal article" date="2022" name="bioRxiv">
        <title>Genomics of Preaxostyla Flagellates Illuminates Evolutionary Transitions and the Path Towards Mitochondrial Loss.</title>
        <authorList>
            <person name="Novak L.V.F."/>
            <person name="Treitli S.C."/>
            <person name="Pyrih J."/>
            <person name="Halakuc P."/>
            <person name="Pipaliya S.V."/>
            <person name="Vacek V."/>
            <person name="Brzon O."/>
            <person name="Soukal P."/>
            <person name="Eme L."/>
            <person name="Dacks J.B."/>
            <person name="Karnkowska A."/>
            <person name="Elias M."/>
            <person name="Hampl V."/>
        </authorList>
    </citation>
    <scope>NUCLEOTIDE SEQUENCE [LARGE SCALE GENOMIC DNA]</scope>
    <source>
        <strain evidence="1">NAU3</strain>
        <tissue evidence="1">Gut</tissue>
    </source>
</reference>
<keyword evidence="2" id="KW-1185">Reference proteome</keyword>
<name>A0ABQ9XVL2_9EUKA</name>
<gene>
    <name evidence="1" type="ORF">BLNAU_9569</name>
</gene>
<evidence type="ECO:0000313" key="2">
    <source>
        <dbReference type="Proteomes" id="UP001281761"/>
    </source>
</evidence>
<organism evidence="1 2">
    <name type="scientific">Blattamonas nauphoetae</name>
    <dbReference type="NCBI Taxonomy" id="2049346"/>
    <lineage>
        <taxon>Eukaryota</taxon>
        <taxon>Metamonada</taxon>
        <taxon>Preaxostyla</taxon>
        <taxon>Oxymonadida</taxon>
        <taxon>Blattamonas</taxon>
    </lineage>
</organism>